<dbReference type="EMBL" id="JAFIQS010000005">
    <property type="protein sequence ID" value="KAG5168902.1"/>
    <property type="molecule type" value="Genomic_DNA"/>
</dbReference>
<organism evidence="2">
    <name type="scientific">Psilocybe cubensis</name>
    <name type="common">Psychedelic mushroom</name>
    <name type="synonym">Stropharia cubensis</name>
    <dbReference type="NCBI Taxonomy" id="181762"/>
    <lineage>
        <taxon>Eukaryota</taxon>
        <taxon>Fungi</taxon>
        <taxon>Dikarya</taxon>
        <taxon>Basidiomycota</taxon>
        <taxon>Agaricomycotina</taxon>
        <taxon>Agaricomycetes</taxon>
        <taxon>Agaricomycetidae</taxon>
        <taxon>Agaricales</taxon>
        <taxon>Agaricineae</taxon>
        <taxon>Strophariaceae</taxon>
        <taxon>Psilocybe</taxon>
    </lineage>
</organism>
<accession>A0A8H8CJL5</accession>
<feature type="compositionally biased region" description="Acidic residues" evidence="1">
    <location>
        <begin position="352"/>
        <end position="382"/>
    </location>
</feature>
<proteinExistence type="predicted"/>
<evidence type="ECO:0000256" key="1">
    <source>
        <dbReference type="SAM" id="MobiDB-lite"/>
    </source>
</evidence>
<comment type="caution">
    <text evidence="2">The sequence shown here is derived from an EMBL/GenBank/DDBJ whole genome shotgun (WGS) entry which is preliminary data.</text>
</comment>
<gene>
    <name evidence="2" type="ORF">JR316_005456</name>
</gene>
<feature type="compositionally biased region" description="Basic and acidic residues" evidence="1">
    <location>
        <begin position="336"/>
        <end position="351"/>
    </location>
</feature>
<name>A0A8H8CJL5_PSICU</name>
<feature type="region of interest" description="Disordered" evidence="1">
    <location>
        <begin position="1"/>
        <end position="20"/>
    </location>
</feature>
<protein>
    <submittedName>
        <fullName evidence="2">Uncharacterized protein</fullName>
    </submittedName>
</protein>
<sequence>MRRNPQDLAGSGANQSSKDDMASSKFKNILHVAGFPNLIEPREHIPSDIYCRILSMAGNGFPFWPGSTPILPEPYNRRTIELGDVGYLNQMGNFEFAFNLFLPSDDPLNQFNRNKLPEGYVPLDPPCESEISRIPGYYPPGSVIATKGVDVHRLGENPLHLKFTSSEPEVAVVVLPDGARREDLATSRVQEYLKKHAANWIQFFSDADLFRAIPNGGIYVITGFDKAVSYSASTFPGRGFVGNRCISFEYPSKSWFLDRKSGISTYNWKTSERDTEERCLFFRGIRIGLSHPEWNLRIDVYLDSTPVSVLPQAPPISDQILPAKQDGKPIQPGSDNHSKGLDIDSHDKENQDIDSPDEENQDTDSHDEENQDIDSHDEENQDTDSRDGKNQDTNSDDEENQDTNSDDEENQDIDSDDEESQDPVVDPIVRVQNGSLYQYPDATVALVDDYIWSNAIKHSQKSDDPLTFKCSQGAFVADWGSVLENIFKSHEIVEKDGILLLTPQRKKRISWIWWLRNLWSPLRPKRLTVEPAWAANLILDLIRQGEAMKGSDEIFKIRY</sequence>
<feature type="region of interest" description="Disordered" evidence="1">
    <location>
        <begin position="313"/>
        <end position="425"/>
    </location>
</feature>
<evidence type="ECO:0000313" key="2">
    <source>
        <dbReference type="EMBL" id="KAG5168902.1"/>
    </source>
</evidence>
<feature type="compositionally biased region" description="Acidic residues" evidence="1">
    <location>
        <begin position="394"/>
        <end position="421"/>
    </location>
</feature>
<dbReference type="AlphaFoldDB" id="A0A8H8CJL5"/>
<reference evidence="2" key="1">
    <citation type="submission" date="2021-02" db="EMBL/GenBank/DDBJ databases">
        <title>Psilocybe cubensis genome.</title>
        <authorList>
            <person name="Mckernan K.J."/>
            <person name="Crawford S."/>
            <person name="Trippe A."/>
            <person name="Kane L.T."/>
            <person name="Mclaughlin S."/>
        </authorList>
    </citation>
    <scope>NUCLEOTIDE SEQUENCE [LARGE SCALE GENOMIC DNA]</scope>
    <source>
        <strain evidence="2">MGC-MH-2018</strain>
    </source>
</reference>